<comment type="similarity">
    <text evidence="1">Belongs to the Luc7 family.</text>
</comment>
<keyword evidence="2" id="KW-0175">Coiled coil</keyword>
<evidence type="ECO:0000256" key="3">
    <source>
        <dbReference type="SAM" id="MobiDB-lite"/>
    </source>
</evidence>
<comment type="caution">
    <text evidence="4">The sequence shown here is derived from an EMBL/GenBank/DDBJ whole genome shotgun (WGS) entry which is preliminary data.</text>
</comment>
<feature type="coiled-coil region" evidence="2">
    <location>
        <begin position="65"/>
        <end position="92"/>
    </location>
</feature>
<feature type="region of interest" description="Disordered" evidence="3">
    <location>
        <begin position="162"/>
        <end position="198"/>
    </location>
</feature>
<evidence type="ECO:0000256" key="2">
    <source>
        <dbReference type="SAM" id="Coils"/>
    </source>
</evidence>
<dbReference type="InterPro" id="IPR004882">
    <property type="entry name" value="Luc7-rel"/>
</dbReference>
<dbReference type="AlphaFoldDB" id="A0A8H8DFC2"/>
<evidence type="ECO:0000313" key="5">
    <source>
        <dbReference type="Proteomes" id="UP000673691"/>
    </source>
</evidence>
<evidence type="ECO:0000256" key="1">
    <source>
        <dbReference type="ARBA" id="ARBA00005655"/>
    </source>
</evidence>
<dbReference type="Proteomes" id="UP000673691">
    <property type="component" value="Unassembled WGS sequence"/>
</dbReference>
<accession>A0A8H8DFC2</accession>
<dbReference type="GO" id="GO:0005685">
    <property type="term" value="C:U1 snRNP"/>
    <property type="evidence" value="ECO:0007669"/>
    <property type="project" value="InterPro"/>
</dbReference>
<keyword evidence="5" id="KW-1185">Reference proteome</keyword>
<dbReference type="PANTHER" id="PTHR12375">
    <property type="entry name" value="RNA-BINDING PROTEIN LUC7-RELATED"/>
    <property type="match status" value="1"/>
</dbReference>
<protein>
    <submittedName>
        <fullName evidence="4">Uncharacterized protein</fullName>
    </submittedName>
</protein>
<dbReference type="OrthoDB" id="153872at2759"/>
<dbReference type="EMBL" id="JAEFCI010012087">
    <property type="protein sequence ID" value="KAG5456218.1"/>
    <property type="molecule type" value="Genomic_DNA"/>
</dbReference>
<dbReference type="Pfam" id="PF03194">
    <property type="entry name" value="LUC7"/>
    <property type="match status" value="1"/>
</dbReference>
<proteinExistence type="inferred from homology"/>
<organism evidence="4 5">
    <name type="scientific">Olpidium bornovanus</name>
    <dbReference type="NCBI Taxonomy" id="278681"/>
    <lineage>
        <taxon>Eukaryota</taxon>
        <taxon>Fungi</taxon>
        <taxon>Fungi incertae sedis</taxon>
        <taxon>Olpidiomycota</taxon>
        <taxon>Olpidiomycotina</taxon>
        <taxon>Olpidiomycetes</taxon>
        <taxon>Olpidiales</taxon>
        <taxon>Olpidiaceae</taxon>
        <taxon>Olpidium</taxon>
    </lineage>
</organism>
<dbReference type="GO" id="GO:0003729">
    <property type="term" value="F:mRNA binding"/>
    <property type="evidence" value="ECO:0007669"/>
    <property type="project" value="InterPro"/>
</dbReference>
<name>A0A8H8DFC2_9FUNG</name>
<dbReference type="GO" id="GO:0006376">
    <property type="term" value="P:mRNA splice site recognition"/>
    <property type="evidence" value="ECO:0007669"/>
    <property type="project" value="InterPro"/>
</dbReference>
<evidence type="ECO:0000313" key="4">
    <source>
        <dbReference type="EMBL" id="KAG5456218.1"/>
    </source>
</evidence>
<sequence length="264" mass="29072">MDLGECPQIHSNKLKDEYEKAVASGKDLGYEWEWERALERFVSECDRKVVANRRRIEKQPENPVAVQLMREIQDLEQEMATLMAAVEQLGEEGKVSESMEALKNVEGVKARKADLEVKLKTATGGDIGQHQKLKVCETCSAYLSMHLGYKEIRDKLEELKSKSRDRLPSAPSGCPDHHDSDSRSYGSRGGGYGDRHGDRYGAGGRGVYSGGGRGAGYRGYDRGTGPVMTGTFLGATAVKGKWSYVLRGCGNGLPEAGVWVLRLR</sequence>
<gene>
    <name evidence="4" type="ORF">BJ554DRAFT_4101</name>
</gene>
<reference evidence="4 5" key="1">
    <citation type="journal article" name="Sci. Rep.">
        <title>Genome-scale phylogenetic analyses confirm Olpidium as the closest living zoosporic fungus to the non-flagellated, terrestrial fungi.</title>
        <authorList>
            <person name="Chang Y."/>
            <person name="Rochon D."/>
            <person name="Sekimoto S."/>
            <person name="Wang Y."/>
            <person name="Chovatia M."/>
            <person name="Sandor L."/>
            <person name="Salamov A."/>
            <person name="Grigoriev I.V."/>
            <person name="Stajich J.E."/>
            <person name="Spatafora J.W."/>
        </authorList>
    </citation>
    <scope>NUCLEOTIDE SEQUENCE [LARGE SCALE GENOMIC DNA]</scope>
    <source>
        <strain evidence="4">S191</strain>
    </source>
</reference>